<evidence type="ECO:0000256" key="1">
    <source>
        <dbReference type="SAM" id="Phobius"/>
    </source>
</evidence>
<proteinExistence type="predicted"/>
<evidence type="ECO:0000313" key="2">
    <source>
        <dbReference type="EMBL" id="SEG58782.1"/>
    </source>
</evidence>
<dbReference type="RefSeq" id="WP_103914668.1">
    <property type="nucleotide sequence ID" value="NZ_FNUS01000008.1"/>
</dbReference>
<evidence type="ECO:0000313" key="3">
    <source>
        <dbReference type="Proteomes" id="UP000236738"/>
    </source>
</evidence>
<reference evidence="3" key="1">
    <citation type="submission" date="2016-10" db="EMBL/GenBank/DDBJ databases">
        <authorList>
            <person name="Varghese N."/>
            <person name="Submissions S."/>
        </authorList>
    </citation>
    <scope>NUCLEOTIDE SEQUENCE [LARGE SCALE GENOMIC DNA]</scope>
    <source>
        <strain evidence="3">DSM 21580</strain>
    </source>
</reference>
<organism evidence="2 3">
    <name type="scientific">Halpernia humi</name>
    <dbReference type="NCBI Taxonomy" id="493375"/>
    <lineage>
        <taxon>Bacteria</taxon>
        <taxon>Pseudomonadati</taxon>
        <taxon>Bacteroidota</taxon>
        <taxon>Flavobacteriia</taxon>
        <taxon>Flavobacteriales</taxon>
        <taxon>Weeksellaceae</taxon>
        <taxon>Chryseobacterium group</taxon>
        <taxon>Halpernia</taxon>
    </lineage>
</organism>
<gene>
    <name evidence="2" type="ORF">SAMN05421847_2822</name>
</gene>
<keyword evidence="1" id="KW-1133">Transmembrane helix</keyword>
<keyword evidence="1" id="KW-0812">Transmembrane</keyword>
<sequence>MQDFRNNNLVFKIIVITFLFIGWLYSNSLEKKNNKELFSNSFVGVIYKKNDYRVSKINCADTHVKNRNHIIYATAELYENAEVGDTIKKLPNSNYCILTNKGKNLKIKCYFDLPIPQ</sequence>
<feature type="transmembrane region" description="Helical" evidence="1">
    <location>
        <begin position="9"/>
        <end position="26"/>
    </location>
</feature>
<keyword evidence="3" id="KW-1185">Reference proteome</keyword>
<keyword evidence="1" id="KW-0472">Membrane</keyword>
<dbReference type="AlphaFoldDB" id="A0A1H6BDP2"/>
<dbReference type="OrthoDB" id="1464322at2"/>
<dbReference type="Proteomes" id="UP000236738">
    <property type="component" value="Unassembled WGS sequence"/>
</dbReference>
<name>A0A1H6BDP2_9FLAO</name>
<dbReference type="EMBL" id="FNUS01000008">
    <property type="protein sequence ID" value="SEG58782.1"/>
    <property type="molecule type" value="Genomic_DNA"/>
</dbReference>
<accession>A0A1H6BDP2</accession>
<protein>
    <submittedName>
        <fullName evidence="2">Uncharacterized protein</fullName>
    </submittedName>
</protein>